<reference evidence="3 4" key="1">
    <citation type="journal article" date="2014" name="Genome Announc.">
        <title>Draft Genome Sequence of Moraxella bovoculi Strain 237T (ATCC BAA-1259T) Isolated from a Calf with Infectious Bovine Keratoconjunctivitis.</title>
        <authorList>
            <person name="Calcutt M.J."/>
            <person name="Foecking M.F."/>
            <person name="Martin N.T."/>
            <person name="Mhlanga-Mutangadura T."/>
            <person name="Reilly T.J."/>
        </authorList>
    </citation>
    <scope>NUCLEOTIDE SEQUENCE [LARGE SCALE GENOMIC DNA]</scope>
    <source>
        <strain evidence="3 4">237</strain>
    </source>
</reference>
<proteinExistence type="predicted"/>
<accession>A0A066UG07</accession>
<dbReference type="PANTHER" id="PTHR11820">
    <property type="entry name" value="ACYLPYRUVASE"/>
    <property type="match status" value="1"/>
</dbReference>
<dbReference type="SUPFAM" id="SSF56529">
    <property type="entry name" value="FAH"/>
    <property type="match status" value="1"/>
</dbReference>
<dbReference type="Pfam" id="PF01557">
    <property type="entry name" value="FAA_hydrolase"/>
    <property type="match status" value="1"/>
</dbReference>
<dbReference type="OrthoDB" id="9805307at2"/>
<dbReference type="eggNOG" id="COG0179">
    <property type="taxonomic scope" value="Bacteria"/>
</dbReference>
<dbReference type="AlphaFoldDB" id="A0A066UG07"/>
<dbReference type="Proteomes" id="UP000035860">
    <property type="component" value="Unassembled WGS sequence"/>
</dbReference>
<evidence type="ECO:0000313" key="4">
    <source>
        <dbReference type="Proteomes" id="UP000035860"/>
    </source>
</evidence>
<comment type="caution">
    <text evidence="3">The sequence shown here is derived from an EMBL/GenBank/DDBJ whole genome shotgun (WGS) entry which is preliminary data.</text>
</comment>
<dbReference type="InterPro" id="IPR036663">
    <property type="entry name" value="Fumarylacetoacetase_C_sf"/>
</dbReference>
<dbReference type="EMBL" id="AOMT01000005">
    <property type="protein sequence ID" value="KDN26010.1"/>
    <property type="molecule type" value="Genomic_DNA"/>
</dbReference>
<feature type="domain" description="Fumarylacetoacetase-like C-terminal" evidence="2">
    <location>
        <begin position="15"/>
        <end position="192"/>
    </location>
</feature>
<dbReference type="GO" id="GO:0046872">
    <property type="term" value="F:metal ion binding"/>
    <property type="evidence" value="ECO:0007669"/>
    <property type="project" value="UniProtKB-KW"/>
</dbReference>
<name>A0A066UG07_9GAMM</name>
<protein>
    <submittedName>
        <fullName evidence="3">Fumarylacetoacetate hydrolase</fullName>
    </submittedName>
</protein>
<dbReference type="GO" id="GO:0018773">
    <property type="term" value="F:acetylpyruvate hydrolase activity"/>
    <property type="evidence" value="ECO:0007669"/>
    <property type="project" value="TreeGrafter"/>
</dbReference>
<sequence length="200" mass="22272">MHAITLGDASYRINTIYCIGRSYVEHIHELGNAVPDEPLVFLKPNSSIVTSDIITLPDYSDNVHHETELVLLIGEGKQIVAATVGLDLTARDVQSICKKKGLPWLKAKGFKDACWLGDFMPFEDKTYHLSLSVNGEMRQDDSTDKMMYSFDYLVEYLDELYGLQAGDIIMTGTPKGVDKLMSGDKLTIKLDGSTYQVSVK</sequence>
<dbReference type="InterPro" id="IPR011234">
    <property type="entry name" value="Fumarylacetoacetase-like_C"/>
</dbReference>
<dbReference type="RefSeq" id="WP_036362852.1">
    <property type="nucleotide sequence ID" value="NZ_AOMT01000005.1"/>
</dbReference>
<gene>
    <name evidence="3" type="ORF">MBO_02435</name>
</gene>
<dbReference type="Gene3D" id="3.90.850.10">
    <property type="entry name" value="Fumarylacetoacetase-like, C-terminal domain"/>
    <property type="match status" value="1"/>
</dbReference>
<keyword evidence="4" id="KW-1185">Reference proteome</keyword>
<organism evidence="3 4">
    <name type="scientific">Moraxella bovoculi 237</name>
    <dbReference type="NCBI Taxonomy" id="743974"/>
    <lineage>
        <taxon>Bacteria</taxon>
        <taxon>Pseudomonadati</taxon>
        <taxon>Pseudomonadota</taxon>
        <taxon>Gammaproteobacteria</taxon>
        <taxon>Moraxellales</taxon>
        <taxon>Moraxellaceae</taxon>
        <taxon>Moraxella</taxon>
    </lineage>
</organism>
<evidence type="ECO:0000256" key="1">
    <source>
        <dbReference type="ARBA" id="ARBA00022723"/>
    </source>
</evidence>
<evidence type="ECO:0000313" key="3">
    <source>
        <dbReference type="EMBL" id="KDN26010.1"/>
    </source>
</evidence>
<keyword evidence="3" id="KW-0378">Hydrolase</keyword>
<keyword evidence="1" id="KW-0479">Metal-binding</keyword>
<evidence type="ECO:0000259" key="2">
    <source>
        <dbReference type="Pfam" id="PF01557"/>
    </source>
</evidence>
<dbReference type="PANTHER" id="PTHR11820:SF7">
    <property type="entry name" value="ACYLPYRUVASE FAHD1, MITOCHONDRIAL"/>
    <property type="match status" value="1"/>
</dbReference>